<dbReference type="Gene3D" id="1.10.238.160">
    <property type="match status" value="1"/>
</dbReference>
<dbReference type="AlphaFoldDB" id="A0AAW7QZE2"/>
<dbReference type="RefSeq" id="WP_301775029.1">
    <property type="nucleotide sequence ID" value="NZ_JAGGJB010000006.1"/>
</dbReference>
<evidence type="ECO:0000313" key="4">
    <source>
        <dbReference type="Proteomes" id="UP001169492"/>
    </source>
</evidence>
<proteinExistence type="predicted"/>
<dbReference type="SUPFAM" id="SSF46955">
    <property type="entry name" value="Putative DNA-binding domain"/>
    <property type="match status" value="1"/>
</dbReference>
<evidence type="ECO:0000313" key="3">
    <source>
        <dbReference type="Proteomes" id="UP001169491"/>
    </source>
</evidence>
<keyword evidence="3" id="KW-1185">Reference proteome</keyword>
<dbReference type="PANTHER" id="PTHR36154">
    <property type="entry name" value="DNA-BINDING TRANSCRIPTIONAL ACTIVATOR ALPA"/>
    <property type="match status" value="1"/>
</dbReference>
<accession>A0AAW7QZE2</accession>
<dbReference type="Proteomes" id="UP001169491">
    <property type="component" value="Unassembled WGS sequence"/>
</dbReference>
<gene>
    <name evidence="1" type="ORF">J6I90_11510</name>
    <name evidence="2" type="ORF">J6I92_10325</name>
</gene>
<organism evidence="1 4">
    <name type="scientific">Pseudidiomarina terrestris</name>
    <dbReference type="NCBI Taxonomy" id="2820060"/>
    <lineage>
        <taxon>Bacteria</taxon>
        <taxon>Pseudomonadati</taxon>
        <taxon>Pseudomonadota</taxon>
        <taxon>Gammaproteobacteria</taxon>
        <taxon>Alteromonadales</taxon>
        <taxon>Idiomarinaceae</taxon>
        <taxon>Pseudidiomarina</taxon>
    </lineage>
</organism>
<comment type="caution">
    <text evidence="1">The sequence shown here is derived from an EMBL/GenBank/DDBJ whole genome shotgun (WGS) entry which is preliminary data.</text>
</comment>
<dbReference type="InterPro" id="IPR052931">
    <property type="entry name" value="Prophage_regulatory_activator"/>
</dbReference>
<evidence type="ECO:0000313" key="2">
    <source>
        <dbReference type="EMBL" id="MDN7130270.1"/>
    </source>
</evidence>
<sequence length="60" mass="7281">MQYLTLRDIKEQFQISKSTVYRWMDERQFPRPTKFSTKAARWRASDIEDWIESIESAATH</sequence>
<dbReference type="Pfam" id="PF05930">
    <property type="entry name" value="Phage_AlpA"/>
    <property type="match status" value="1"/>
</dbReference>
<dbReference type="InterPro" id="IPR010260">
    <property type="entry name" value="AlpA"/>
</dbReference>
<dbReference type="Proteomes" id="UP001169492">
    <property type="component" value="Unassembled WGS sequence"/>
</dbReference>
<dbReference type="EMBL" id="JAGGJB010000006">
    <property type="protein sequence ID" value="MDN7125512.1"/>
    <property type="molecule type" value="Genomic_DNA"/>
</dbReference>
<dbReference type="EMBL" id="JAGGJC010000004">
    <property type="protein sequence ID" value="MDN7130270.1"/>
    <property type="molecule type" value="Genomic_DNA"/>
</dbReference>
<dbReference type="InterPro" id="IPR009061">
    <property type="entry name" value="DNA-bd_dom_put_sf"/>
</dbReference>
<evidence type="ECO:0000313" key="1">
    <source>
        <dbReference type="EMBL" id="MDN7125512.1"/>
    </source>
</evidence>
<reference evidence="3 4" key="1">
    <citation type="submission" date="2021-03" db="EMBL/GenBank/DDBJ databases">
        <title>Pseudidiomarina terrestris, a new bacterium isolated from saline soil.</title>
        <authorList>
            <person name="Galisteo C."/>
            <person name="De La Haba R."/>
            <person name="Sanchez-Porro C."/>
            <person name="Ventosa A."/>
        </authorList>
    </citation>
    <scope>NUCLEOTIDE SEQUENCE [LARGE SCALE GENOMIC DNA]</scope>
    <source>
        <strain evidence="1 4">1APP75-32.1</strain>
        <strain evidence="3">1APR75-15</strain>
        <strain evidence="2">1ASR75-15</strain>
    </source>
</reference>
<name>A0AAW7QZE2_9GAMM</name>
<dbReference type="PANTHER" id="PTHR36154:SF1">
    <property type="entry name" value="DNA-BINDING TRANSCRIPTIONAL ACTIVATOR ALPA"/>
    <property type="match status" value="1"/>
</dbReference>
<protein>
    <submittedName>
        <fullName evidence="1">AlpA family phage regulatory protein</fullName>
    </submittedName>
</protein>